<accession>A0AAV2CRC7</accession>
<proteinExistence type="predicted"/>
<protein>
    <submittedName>
        <fullName evidence="4">Uncharacterized protein</fullName>
    </submittedName>
</protein>
<dbReference type="PANTHER" id="PTHR46122">
    <property type="entry name" value="GALACTOSE OXIDASE/KELCH REPEAT PROTEIN-RELATED"/>
    <property type="match status" value="1"/>
</dbReference>
<keyword evidence="1" id="KW-0880">Kelch repeat</keyword>
<dbReference type="Pfam" id="PF01344">
    <property type="entry name" value="Kelch_1"/>
    <property type="match status" value="2"/>
</dbReference>
<evidence type="ECO:0000256" key="1">
    <source>
        <dbReference type="ARBA" id="ARBA00022441"/>
    </source>
</evidence>
<dbReference type="AlphaFoldDB" id="A0AAV2CRC7"/>
<dbReference type="SUPFAM" id="SSF117281">
    <property type="entry name" value="Kelch motif"/>
    <property type="match status" value="1"/>
</dbReference>
<dbReference type="InterPro" id="IPR015915">
    <property type="entry name" value="Kelch-typ_b-propeller"/>
</dbReference>
<dbReference type="InterPro" id="IPR006652">
    <property type="entry name" value="Kelch_1"/>
</dbReference>
<feature type="region of interest" description="Disordered" evidence="3">
    <location>
        <begin position="1"/>
        <end position="22"/>
    </location>
</feature>
<dbReference type="SMART" id="SM00612">
    <property type="entry name" value="Kelch"/>
    <property type="match status" value="3"/>
</dbReference>
<dbReference type="EMBL" id="OZ034813">
    <property type="protein sequence ID" value="CAL1358373.1"/>
    <property type="molecule type" value="Genomic_DNA"/>
</dbReference>
<gene>
    <name evidence="4" type="ORF">LTRI10_LOCUS5930</name>
</gene>
<evidence type="ECO:0000313" key="5">
    <source>
        <dbReference type="Proteomes" id="UP001497516"/>
    </source>
</evidence>
<keyword evidence="2" id="KW-0677">Repeat</keyword>
<dbReference type="InterPro" id="IPR052439">
    <property type="entry name" value="F-box/Kelch-repeat"/>
</dbReference>
<keyword evidence="5" id="KW-1185">Reference proteome</keyword>
<reference evidence="4 5" key="1">
    <citation type="submission" date="2024-04" db="EMBL/GenBank/DDBJ databases">
        <authorList>
            <person name="Fracassetti M."/>
        </authorList>
    </citation>
    <scope>NUCLEOTIDE SEQUENCE [LARGE SCALE GENOMIC DNA]</scope>
</reference>
<dbReference type="GO" id="GO:0005634">
    <property type="term" value="C:nucleus"/>
    <property type="evidence" value="ECO:0007669"/>
    <property type="project" value="UniProtKB-ARBA"/>
</dbReference>
<dbReference type="Gene3D" id="2.120.10.80">
    <property type="entry name" value="Kelch-type beta propeller"/>
    <property type="match status" value="1"/>
</dbReference>
<dbReference type="FunFam" id="2.120.10.80:FF:000007">
    <property type="entry name" value="F-box/kelch-repeat protein SKIP11"/>
    <property type="match status" value="1"/>
</dbReference>
<dbReference type="PANTHER" id="PTHR46122:SF5">
    <property type="entry name" value="F-BOX DOMAIN-CONTAINING PROTEIN"/>
    <property type="match status" value="1"/>
</dbReference>
<name>A0AAV2CRC7_9ROSI</name>
<evidence type="ECO:0000313" key="4">
    <source>
        <dbReference type="EMBL" id="CAL1358373.1"/>
    </source>
</evidence>
<organism evidence="4 5">
    <name type="scientific">Linum trigynum</name>
    <dbReference type="NCBI Taxonomy" id="586398"/>
    <lineage>
        <taxon>Eukaryota</taxon>
        <taxon>Viridiplantae</taxon>
        <taxon>Streptophyta</taxon>
        <taxon>Embryophyta</taxon>
        <taxon>Tracheophyta</taxon>
        <taxon>Spermatophyta</taxon>
        <taxon>Magnoliopsida</taxon>
        <taxon>eudicotyledons</taxon>
        <taxon>Gunneridae</taxon>
        <taxon>Pentapetalae</taxon>
        <taxon>rosids</taxon>
        <taxon>fabids</taxon>
        <taxon>Malpighiales</taxon>
        <taxon>Linaceae</taxon>
        <taxon>Linum</taxon>
    </lineage>
</organism>
<evidence type="ECO:0000256" key="3">
    <source>
        <dbReference type="SAM" id="MobiDB-lite"/>
    </source>
</evidence>
<dbReference type="GO" id="GO:0005829">
    <property type="term" value="C:cytosol"/>
    <property type="evidence" value="ECO:0007669"/>
    <property type="project" value="TreeGrafter"/>
</dbReference>
<evidence type="ECO:0000256" key="2">
    <source>
        <dbReference type="ARBA" id="ARBA00022737"/>
    </source>
</evidence>
<sequence length="456" mass="50492">MSRGKQILTEDEAAEDSITRNDLSPSKRGKLVVVGTSSSSSGQLCTIPLKFPSPERNVTCETLSMISLNETTTGVVVGSSSSSSSVVEPQDADYYYYPSNDLPSLSDELENLIFARMPRSEYWKLLFVNKRIFWLVKSGELFRIRRDIGVREPSVFIFATGDNSWWGFDRQFSTRRQLPHLPADQCFSSGDKESVCAGTHLIISGREIEGVVAWRYQLETNTWNKGPNMIQPRCLFASSSCGATSSAYVAGGVTETGSEVLNTAERYESRTNTWHRLPRMHKRRRLCSGCYMDAKFYVLGGRNESGQLLTCGEAYDHVTATWELIPNMLEVDAPTEVASFQSPPLIAVANNELYSLETSTNELRVYVKRSRSWRRMGSVPVRADSHKGWGVAFKSLGNELVVIGACDSGDGMAIYSCCPPGGGGDDQGDGELEWRPLGCGRNRLSNFIFNCSVMVA</sequence>
<dbReference type="Proteomes" id="UP001497516">
    <property type="component" value="Chromosome 1"/>
</dbReference>